<evidence type="ECO:0000313" key="2">
    <source>
        <dbReference type="Proteomes" id="UP000299794"/>
    </source>
</evidence>
<protein>
    <submittedName>
        <fullName evidence="1">Uncharacterized protein</fullName>
    </submittedName>
</protein>
<evidence type="ECO:0000313" key="1">
    <source>
        <dbReference type="EMBL" id="GDZ92955.1"/>
    </source>
</evidence>
<comment type="caution">
    <text evidence="1">The sequence shown here is derived from an EMBL/GenBank/DDBJ whole genome shotgun (WGS) entry which is preliminary data.</text>
</comment>
<proteinExistence type="predicted"/>
<dbReference type="EMBL" id="BJCD01000030">
    <property type="protein sequence ID" value="GDZ92955.1"/>
    <property type="molecule type" value="Genomic_DNA"/>
</dbReference>
<organism evidence="1 2">
    <name type="scientific">Planktothrix agardhii CCAP 1459/11A</name>
    <dbReference type="NCBI Taxonomy" id="282420"/>
    <lineage>
        <taxon>Bacteria</taxon>
        <taxon>Bacillati</taxon>
        <taxon>Cyanobacteriota</taxon>
        <taxon>Cyanophyceae</taxon>
        <taxon>Oscillatoriophycideae</taxon>
        <taxon>Oscillatoriales</taxon>
        <taxon>Microcoleaceae</taxon>
        <taxon>Planktothrix</taxon>
    </lineage>
</organism>
<accession>A0A4P5ZSR4</accession>
<reference evidence="2" key="1">
    <citation type="submission" date="2019-02" db="EMBL/GenBank/DDBJ databases">
        <title>Draft genome sequence of Planktothrix agardhii NIES-905.</title>
        <authorList>
            <person name="Yamaguchi H."/>
            <person name="Suzuki S."/>
            <person name="Kawachi M."/>
        </authorList>
    </citation>
    <scope>NUCLEOTIDE SEQUENCE [LARGE SCALE GENOMIC DNA]</scope>
    <source>
        <strain evidence="2">CCAP 1459/11A</strain>
    </source>
</reference>
<dbReference type="AlphaFoldDB" id="A0A4P5ZSR4"/>
<gene>
    <name evidence="1" type="ORF">PA905_06530</name>
</gene>
<sequence length="55" mass="6716">MTTRGRVYKSYWWETKIITEPAPTETRFLVYLTEPYHKSAHLLTIYYRCNMIDIN</sequence>
<dbReference type="Proteomes" id="UP000299794">
    <property type="component" value="Unassembled WGS sequence"/>
</dbReference>
<name>A0A4P5ZSR4_PLAAG</name>